<feature type="transmembrane region" description="Helical" evidence="4">
    <location>
        <begin position="282"/>
        <end position="298"/>
    </location>
</feature>
<evidence type="ECO:0000313" key="6">
    <source>
        <dbReference type="EMBL" id="SGZ48798.1"/>
    </source>
</evidence>
<proteinExistence type="inferred from homology"/>
<dbReference type="InterPro" id="IPR020846">
    <property type="entry name" value="MFS_dom"/>
</dbReference>
<comment type="subcellular location">
    <subcellularLocation>
        <location evidence="1">Membrane</location>
        <topology evidence="1">Multi-pass membrane protein</topology>
    </subcellularLocation>
</comment>
<dbReference type="OrthoDB" id="6509908at2759"/>
<gene>
    <name evidence="6" type="ORF">SAMEA4029010_CIC11G00000002479</name>
</gene>
<dbReference type="PANTHER" id="PTHR11360:SF177">
    <property type="entry name" value="RIBOFLAVIN TRANSPORTER MCH5"/>
    <property type="match status" value="1"/>
</dbReference>
<protein>
    <submittedName>
        <fullName evidence="6">CIC11C00000002479</fullName>
    </submittedName>
</protein>
<feature type="compositionally biased region" description="Polar residues" evidence="3">
    <location>
        <begin position="35"/>
        <end position="51"/>
    </location>
</feature>
<feature type="transmembrane region" description="Helical" evidence="4">
    <location>
        <begin position="409"/>
        <end position="431"/>
    </location>
</feature>
<dbReference type="InterPro" id="IPR011701">
    <property type="entry name" value="MFS"/>
</dbReference>
<dbReference type="AlphaFoldDB" id="A0A1L0BBH4"/>
<feature type="compositionally biased region" description="Low complexity" evidence="3">
    <location>
        <begin position="23"/>
        <end position="34"/>
    </location>
</feature>
<feature type="transmembrane region" description="Helical" evidence="4">
    <location>
        <begin position="346"/>
        <end position="367"/>
    </location>
</feature>
<sequence length="473" mass="51263">MERVSLSYTVDEPTPQLTIEFESLSSRSSSVSQSDNQELQSNHTEPGTSSEIFDPDDHRNYPEGGLTAYLVSLGGFTGTVVCMGLINSIGAIQAYVSIKQLKDTDPIAISFIFAVYLSLAYSMGVVAGPIFDIYGAKVLLIVSNLLMFAGLMGSASSKQLWQFILSFISLGIGNGIGLTPIVSAPNHWFLRKRGLITGIVTAGGSFGGLVFPMLLRHTFDKLGYVSSLRILAAICFGCMTISLVLIKTRFTRPRESLSIKDITWSKFTKLCKDFLNRHNDSRFIFVILGSFCTELAQVELVTYFVSFFIAQGIPISTCYILLTVWNGLSIAGRIIPGYASDSLGKFNVNILMISALIVCFFTTWLPFGGDVKVMYLFAVLGGFFLGLILSMLPTCLSQITVVSQLGERYGVLNFILSIGNLVGVPIGAAIIGEGSVARYKVFVVFVGALSIAGTLFYIGARLVIVGARINVKV</sequence>
<feature type="transmembrane region" description="Helical" evidence="4">
    <location>
        <begin position="194"/>
        <end position="215"/>
    </location>
</feature>
<comment type="similarity">
    <text evidence="2">Belongs to the major facilitator superfamily. Monocarboxylate porter (TC 2.A.1.13) family.</text>
</comment>
<feature type="transmembrane region" description="Helical" evidence="4">
    <location>
        <begin position="68"/>
        <end position="95"/>
    </location>
</feature>
<dbReference type="Gene3D" id="1.20.1250.20">
    <property type="entry name" value="MFS general substrate transporter like domains"/>
    <property type="match status" value="1"/>
</dbReference>
<keyword evidence="4" id="KW-0812">Transmembrane</keyword>
<organism evidence="6 7">
    <name type="scientific">Sungouiella intermedia</name>
    <dbReference type="NCBI Taxonomy" id="45354"/>
    <lineage>
        <taxon>Eukaryota</taxon>
        <taxon>Fungi</taxon>
        <taxon>Dikarya</taxon>
        <taxon>Ascomycota</taxon>
        <taxon>Saccharomycotina</taxon>
        <taxon>Pichiomycetes</taxon>
        <taxon>Metschnikowiaceae</taxon>
        <taxon>Sungouiella</taxon>
    </lineage>
</organism>
<evidence type="ECO:0000256" key="4">
    <source>
        <dbReference type="SAM" id="Phobius"/>
    </source>
</evidence>
<dbReference type="Proteomes" id="UP000182334">
    <property type="component" value="Chromosome II"/>
</dbReference>
<keyword evidence="4" id="KW-1133">Transmembrane helix</keyword>
<dbReference type="Pfam" id="PF07690">
    <property type="entry name" value="MFS_1"/>
    <property type="match status" value="1"/>
</dbReference>
<feature type="transmembrane region" description="Helical" evidence="4">
    <location>
        <begin position="437"/>
        <end position="458"/>
    </location>
</feature>
<dbReference type="GO" id="GO:0016020">
    <property type="term" value="C:membrane"/>
    <property type="evidence" value="ECO:0007669"/>
    <property type="project" value="UniProtKB-SubCell"/>
</dbReference>
<dbReference type="SUPFAM" id="SSF103473">
    <property type="entry name" value="MFS general substrate transporter"/>
    <property type="match status" value="1"/>
</dbReference>
<evidence type="ECO:0000259" key="5">
    <source>
        <dbReference type="PROSITE" id="PS50850"/>
    </source>
</evidence>
<feature type="domain" description="Major facilitator superfamily (MFS) profile" evidence="5">
    <location>
        <begin position="67"/>
        <end position="473"/>
    </location>
</feature>
<feature type="transmembrane region" description="Helical" evidence="4">
    <location>
        <begin position="161"/>
        <end position="182"/>
    </location>
</feature>
<keyword evidence="4" id="KW-0472">Membrane</keyword>
<dbReference type="GO" id="GO:0022857">
    <property type="term" value="F:transmembrane transporter activity"/>
    <property type="evidence" value="ECO:0007669"/>
    <property type="project" value="InterPro"/>
</dbReference>
<evidence type="ECO:0000256" key="3">
    <source>
        <dbReference type="SAM" id="MobiDB-lite"/>
    </source>
</evidence>
<keyword evidence="7" id="KW-1185">Reference proteome</keyword>
<feature type="transmembrane region" description="Helical" evidence="4">
    <location>
        <begin position="227"/>
        <end position="246"/>
    </location>
</feature>
<dbReference type="PANTHER" id="PTHR11360">
    <property type="entry name" value="MONOCARBOXYLATE TRANSPORTER"/>
    <property type="match status" value="1"/>
</dbReference>
<feature type="transmembrane region" description="Helical" evidence="4">
    <location>
        <begin position="373"/>
        <end position="397"/>
    </location>
</feature>
<feature type="transmembrane region" description="Helical" evidence="4">
    <location>
        <begin position="107"/>
        <end position="131"/>
    </location>
</feature>
<accession>A0A1L0BBH4</accession>
<name>A0A1L0BBH4_9ASCO</name>
<feature type="transmembrane region" description="Helical" evidence="4">
    <location>
        <begin position="304"/>
        <end position="325"/>
    </location>
</feature>
<dbReference type="PROSITE" id="PS50850">
    <property type="entry name" value="MFS"/>
    <property type="match status" value="1"/>
</dbReference>
<dbReference type="EMBL" id="LT635757">
    <property type="protein sequence ID" value="SGZ48798.1"/>
    <property type="molecule type" value="Genomic_DNA"/>
</dbReference>
<feature type="transmembrane region" description="Helical" evidence="4">
    <location>
        <begin position="138"/>
        <end position="155"/>
    </location>
</feature>
<dbReference type="InterPro" id="IPR036259">
    <property type="entry name" value="MFS_trans_sf"/>
</dbReference>
<feature type="region of interest" description="Disordered" evidence="3">
    <location>
        <begin position="23"/>
        <end position="57"/>
    </location>
</feature>
<dbReference type="GO" id="GO:0032218">
    <property type="term" value="P:riboflavin transport"/>
    <property type="evidence" value="ECO:0007669"/>
    <property type="project" value="TreeGrafter"/>
</dbReference>
<dbReference type="InterPro" id="IPR050327">
    <property type="entry name" value="Proton-linked_MCT"/>
</dbReference>
<evidence type="ECO:0000256" key="2">
    <source>
        <dbReference type="ARBA" id="ARBA00006727"/>
    </source>
</evidence>
<evidence type="ECO:0000256" key="1">
    <source>
        <dbReference type="ARBA" id="ARBA00004141"/>
    </source>
</evidence>
<evidence type="ECO:0000313" key="7">
    <source>
        <dbReference type="Proteomes" id="UP000182334"/>
    </source>
</evidence>
<reference evidence="6 7" key="1">
    <citation type="submission" date="2016-10" db="EMBL/GenBank/DDBJ databases">
        <authorList>
            <person name="de Groot N.N."/>
        </authorList>
    </citation>
    <scope>NUCLEOTIDE SEQUENCE [LARGE SCALE GENOMIC DNA]</scope>
    <source>
        <strain evidence="6 7">CBS 141442</strain>
    </source>
</reference>